<protein>
    <submittedName>
        <fullName evidence="1">Uncharacterized protein</fullName>
    </submittedName>
</protein>
<dbReference type="EMBL" id="GAKP01013015">
    <property type="protein sequence ID" value="JAC45937.1"/>
    <property type="molecule type" value="Transcribed_RNA"/>
</dbReference>
<name>A0A034VUZ7_BACDO</name>
<reference evidence="1" key="1">
    <citation type="journal article" date="2014" name="BMC Genomics">
        <title>Characterizing the developmental transcriptome of the oriental fruit fly, Bactrocera dorsalis (Diptera: Tephritidae) through comparative genomic analysis with Drosophila melanogaster utilizing modENCODE datasets.</title>
        <authorList>
            <person name="Geib S.M."/>
            <person name="Calla B."/>
            <person name="Hall B."/>
            <person name="Hou S."/>
            <person name="Manoukis N.C."/>
        </authorList>
    </citation>
    <scope>NUCLEOTIDE SEQUENCE</scope>
    <source>
        <strain evidence="1">Punador</strain>
    </source>
</reference>
<proteinExistence type="predicted"/>
<dbReference type="AlphaFoldDB" id="A0A034VUZ7"/>
<organism evidence="1">
    <name type="scientific">Bactrocera dorsalis</name>
    <name type="common">Oriental fruit fly</name>
    <name type="synonym">Dacus dorsalis</name>
    <dbReference type="NCBI Taxonomy" id="27457"/>
    <lineage>
        <taxon>Eukaryota</taxon>
        <taxon>Metazoa</taxon>
        <taxon>Ecdysozoa</taxon>
        <taxon>Arthropoda</taxon>
        <taxon>Hexapoda</taxon>
        <taxon>Insecta</taxon>
        <taxon>Pterygota</taxon>
        <taxon>Neoptera</taxon>
        <taxon>Endopterygota</taxon>
        <taxon>Diptera</taxon>
        <taxon>Brachycera</taxon>
        <taxon>Muscomorpha</taxon>
        <taxon>Tephritoidea</taxon>
        <taxon>Tephritidae</taxon>
        <taxon>Bactrocera</taxon>
        <taxon>Bactrocera</taxon>
    </lineage>
</organism>
<accession>A0A034VUZ7</accession>
<evidence type="ECO:0000313" key="1">
    <source>
        <dbReference type="EMBL" id="JAC45937.1"/>
    </source>
</evidence>
<sequence length="100" mass="11303">MGARAATEPAISGLDVDQAEHSRLSSVYRQFSLVLPHSETAPECDIATTRIYSDHELFQPNQQHTQYAVSEPHTPLTRYLQQQPTMTATTQPEQHVYHTL</sequence>